<gene>
    <name evidence="1" type="ORF">PMAYCL1PPCAC_28456</name>
</gene>
<reference evidence="2" key="1">
    <citation type="submission" date="2022-10" db="EMBL/GenBank/DDBJ databases">
        <title>Genome assembly of Pristionchus species.</title>
        <authorList>
            <person name="Yoshida K."/>
            <person name="Sommer R.J."/>
        </authorList>
    </citation>
    <scope>NUCLEOTIDE SEQUENCE [LARGE SCALE GENOMIC DNA]</scope>
    <source>
        <strain evidence="2">RS5460</strain>
    </source>
</reference>
<evidence type="ECO:0000313" key="2">
    <source>
        <dbReference type="Proteomes" id="UP001328107"/>
    </source>
</evidence>
<proteinExistence type="predicted"/>
<dbReference type="Proteomes" id="UP001328107">
    <property type="component" value="Unassembled WGS sequence"/>
</dbReference>
<evidence type="ECO:0000313" key="1">
    <source>
        <dbReference type="EMBL" id="GMR58261.1"/>
    </source>
</evidence>
<keyword evidence="2" id="KW-1185">Reference proteome</keyword>
<feature type="non-terminal residue" evidence="1">
    <location>
        <position position="174"/>
    </location>
</feature>
<feature type="non-terminal residue" evidence="1">
    <location>
        <position position="1"/>
    </location>
</feature>
<dbReference type="EMBL" id="BTRK01000006">
    <property type="protein sequence ID" value="GMR58261.1"/>
    <property type="molecule type" value="Genomic_DNA"/>
</dbReference>
<accession>A0AAN5ID53</accession>
<sequence>LNELVINGYSNGKNGTNLIEELANLKDPNKIVKTVTKVLQGFDPTGNGMETKELIDQMNEYMATANDDIAKAMAILGRLANVSMSYTATFNSILSILDDSLKGSLSYSLDGHGKSVIAPPFSPSLYGKNLHLANVFGVIFGTIKGPQVNLMSAKCMARVLGNVIYVQGDIRSAK</sequence>
<comment type="caution">
    <text evidence="1">The sequence shown here is derived from an EMBL/GenBank/DDBJ whole genome shotgun (WGS) entry which is preliminary data.</text>
</comment>
<name>A0AAN5ID53_9BILA</name>
<organism evidence="1 2">
    <name type="scientific">Pristionchus mayeri</name>
    <dbReference type="NCBI Taxonomy" id="1317129"/>
    <lineage>
        <taxon>Eukaryota</taxon>
        <taxon>Metazoa</taxon>
        <taxon>Ecdysozoa</taxon>
        <taxon>Nematoda</taxon>
        <taxon>Chromadorea</taxon>
        <taxon>Rhabditida</taxon>
        <taxon>Rhabditina</taxon>
        <taxon>Diplogasteromorpha</taxon>
        <taxon>Diplogasteroidea</taxon>
        <taxon>Neodiplogasteridae</taxon>
        <taxon>Pristionchus</taxon>
    </lineage>
</organism>
<dbReference type="AlphaFoldDB" id="A0AAN5ID53"/>
<protein>
    <submittedName>
        <fullName evidence="1">Uncharacterized protein</fullName>
    </submittedName>
</protein>